<dbReference type="PANTHER" id="PTHR48080:SF2">
    <property type="entry name" value="D-GALACTONATE DEHYDRATASE"/>
    <property type="match status" value="1"/>
</dbReference>
<evidence type="ECO:0000313" key="3">
    <source>
        <dbReference type="EMBL" id="MBD5777975.1"/>
    </source>
</evidence>
<evidence type="ECO:0000256" key="1">
    <source>
        <dbReference type="ARBA" id="ARBA00023239"/>
    </source>
</evidence>
<dbReference type="Gene3D" id="3.20.20.120">
    <property type="entry name" value="Enolase-like C-terminal domain"/>
    <property type="match status" value="1"/>
</dbReference>
<dbReference type="SUPFAM" id="SSF54826">
    <property type="entry name" value="Enolase N-terminal domain-like"/>
    <property type="match status" value="1"/>
</dbReference>
<dbReference type="RefSeq" id="WP_191615105.1">
    <property type="nucleotide sequence ID" value="NZ_JACYFG010000002.1"/>
</dbReference>
<dbReference type="InterPro" id="IPR013341">
    <property type="entry name" value="Mandelate_racemase_N_dom"/>
</dbReference>
<dbReference type="AlphaFoldDB" id="A0A927IG40"/>
<dbReference type="SMART" id="SM00922">
    <property type="entry name" value="MR_MLE"/>
    <property type="match status" value="1"/>
</dbReference>
<dbReference type="InterPro" id="IPR029017">
    <property type="entry name" value="Enolase-like_N"/>
</dbReference>
<keyword evidence="4" id="KW-1185">Reference proteome</keyword>
<dbReference type="InterPro" id="IPR036849">
    <property type="entry name" value="Enolase-like_C_sf"/>
</dbReference>
<dbReference type="InterPro" id="IPR029065">
    <property type="entry name" value="Enolase_C-like"/>
</dbReference>
<feature type="domain" description="Mandelate racemase/muconate lactonizing enzyme C-terminal" evidence="2">
    <location>
        <begin position="131"/>
        <end position="236"/>
    </location>
</feature>
<dbReference type="Pfam" id="PF02746">
    <property type="entry name" value="MR_MLE_N"/>
    <property type="match status" value="1"/>
</dbReference>
<name>A0A927IG40_9BACT</name>
<dbReference type="SFLD" id="SFLDS00001">
    <property type="entry name" value="Enolase"/>
    <property type="match status" value="1"/>
</dbReference>
<dbReference type="Gene3D" id="3.30.390.10">
    <property type="entry name" value="Enolase-like, N-terminal domain"/>
    <property type="match status" value="1"/>
</dbReference>
<protein>
    <submittedName>
        <fullName evidence="3">Mandelate racemase/muconate lactonizing enzyme family protein</fullName>
    </submittedName>
</protein>
<dbReference type="InterPro" id="IPR013342">
    <property type="entry name" value="Mandelate_racemase_C"/>
</dbReference>
<organism evidence="3 4">
    <name type="scientific">Pelagicoccus enzymogenes</name>
    <dbReference type="NCBI Taxonomy" id="2773457"/>
    <lineage>
        <taxon>Bacteria</taxon>
        <taxon>Pseudomonadati</taxon>
        <taxon>Verrucomicrobiota</taxon>
        <taxon>Opitutia</taxon>
        <taxon>Puniceicoccales</taxon>
        <taxon>Pelagicoccaceae</taxon>
        <taxon>Pelagicoccus</taxon>
    </lineage>
</organism>
<dbReference type="EMBL" id="JACYFG010000002">
    <property type="protein sequence ID" value="MBD5777975.1"/>
    <property type="molecule type" value="Genomic_DNA"/>
</dbReference>
<keyword evidence="1" id="KW-0456">Lyase</keyword>
<sequence>MKIVDFQSLVLGTPWRNISYLVIELEDGTTGIGESRILGKTQTLHTYFQDIKRHIIGHDVHDIEALYERITLLDFGVAHELEMTALAMIEMAHWDCIGKLAKQPVYKLLGGKVRDKVPAYANGWYKGPRTPELFHEAAKKVVKAGYTGLKFDPFGAGNLELSRQEYKLSFDIIEAVADAIGDNAQMHIEMHGRFAPHQAVEIARDIEHYKPAWIEEPCRPEDLPALKQVAQHTTIPIATGERLYSANQFRELFELRCVNVVQLDLTQCGGILESKKICSTAETYSVMAAPHNVGGIVSTLASLHLILTLRNGKILEHFNDFTDQFVKKAGHPYPEVVDGHFSVPEGPGWGIELDMDFIRAHPPAIENGIILDPGLNMFKKANWAQRDDK</sequence>
<dbReference type="Proteomes" id="UP000622317">
    <property type="component" value="Unassembled WGS sequence"/>
</dbReference>
<evidence type="ECO:0000259" key="2">
    <source>
        <dbReference type="SMART" id="SM00922"/>
    </source>
</evidence>
<evidence type="ECO:0000313" key="4">
    <source>
        <dbReference type="Proteomes" id="UP000622317"/>
    </source>
</evidence>
<accession>A0A927IG40</accession>
<dbReference type="Pfam" id="PF13378">
    <property type="entry name" value="MR_MLE_C"/>
    <property type="match status" value="1"/>
</dbReference>
<dbReference type="GO" id="GO:0016829">
    <property type="term" value="F:lyase activity"/>
    <property type="evidence" value="ECO:0007669"/>
    <property type="project" value="UniProtKB-KW"/>
</dbReference>
<dbReference type="SUPFAM" id="SSF51604">
    <property type="entry name" value="Enolase C-terminal domain-like"/>
    <property type="match status" value="1"/>
</dbReference>
<gene>
    <name evidence="3" type="ORF">IEN85_00515</name>
</gene>
<reference evidence="3" key="1">
    <citation type="submission" date="2020-09" db="EMBL/GenBank/DDBJ databases">
        <title>Pelagicoccus enzymogenes sp. nov. with an EPS production, isolated from marine sediment.</title>
        <authorList>
            <person name="Feng X."/>
        </authorList>
    </citation>
    <scope>NUCLEOTIDE SEQUENCE</scope>
    <source>
        <strain evidence="3">NFK12</strain>
    </source>
</reference>
<comment type="caution">
    <text evidence="3">The sequence shown here is derived from an EMBL/GenBank/DDBJ whole genome shotgun (WGS) entry which is preliminary data.</text>
</comment>
<dbReference type="CDD" id="cd03316">
    <property type="entry name" value="MR_like"/>
    <property type="match status" value="1"/>
</dbReference>
<proteinExistence type="predicted"/>
<dbReference type="SFLD" id="SFLDG00179">
    <property type="entry name" value="mandelate_racemase"/>
    <property type="match status" value="1"/>
</dbReference>
<dbReference type="InterPro" id="IPR034593">
    <property type="entry name" value="DgoD-like"/>
</dbReference>
<dbReference type="PANTHER" id="PTHR48080">
    <property type="entry name" value="D-GALACTONATE DEHYDRATASE-RELATED"/>
    <property type="match status" value="1"/>
</dbReference>